<evidence type="ECO:0000259" key="5">
    <source>
        <dbReference type="PROSITE" id="PS51194"/>
    </source>
</evidence>
<keyword evidence="6" id="KW-0378">Hydrolase</keyword>
<feature type="domain" description="Helicase ATP-binding" evidence="4">
    <location>
        <begin position="357"/>
        <end position="509"/>
    </location>
</feature>
<feature type="domain" description="Helicase C-terminal" evidence="5">
    <location>
        <begin position="541"/>
        <end position="697"/>
    </location>
</feature>
<dbReference type="Pfam" id="PF00270">
    <property type="entry name" value="DEAD"/>
    <property type="match status" value="1"/>
</dbReference>
<name>A0A9X2N0C4_9BACL</name>
<dbReference type="GO" id="GO:0006310">
    <property type="term" value="P:DNA recombination"/>
    <property type="evidence" value="ECO:0007669"/>
    <property type="project" value="TreeGrafter"/>
</dbReference>
<dbReference type="InterPro" id="IPR014001">
    <property type="entry name" value="Helicase_ATP-bd"/>
</dbReference>
<dbReference type="GO" id="GO:0006270">
    <property type="term" value="P:DNA replication initiation"/>
    <property type="evidence" value="ECO:0007669"/>
    <property type="project" value="TreeGrafter"/>
</dbReference>
<keyword evidence="7" id="KW-1185">Reference proteome</keyword>
<dbReference type="Pfam" id="PF00271">
    <property type="entry name" value="Helicase_C"/>
    <property type="match status" value="1"/>
</dbReference>
<dbReference type="PROSITE" id="PS51192">
    <property type="entry name" value="HELICASE_ATP_BIND_1"/>
    <property type="match status" value="1"/>
</dbReference>
<dbReference type="GO" id="GO:0043138">
    <property type="term" value="F:3'-5' DNA helicase activity"/>
    <property type="evidence" value="ECO:0007669"/>
    <property type="project" value="TreeGrafter"/>
</dbReference>
<evidence type="ECO:0000313" key="7">
    <source>
        <dbReference type="Proteomes" id="UP001141950"/>
    </source>
</evidence>
<evidence type="ECO:0000256" key="3">
    <source>
        <dbReference type="ARBA" id="ARBA00023125"/>
    </source>
</evidence>
<evidence type="ECO:0000313" key="6">
    <source>
        <dbReference type="EMBL" id="MCR2806742.1"/>
    </source>
</evidence>
<dbReference type="PROSITE" id="PS51194">
    <property type="entry name" value="HELICASE_CTER"/>
    <property type="match status" value="1"/>
</dbReference>
<keyword evidence="3" id="KW-0238">DNA-binding</keyword>
<comment type="caution">
    <text evidence="6">The sequence shown here is derived from an EMBL/GenBank/DDBJ whole genome shotgun (WGS) entry which is preliminary data.</text>
</comment>
<dbReference type="SUPFAM" id="SSF52540">
    <property type="entry name" value="P-loop containing nucleoside triphosphate hydrolases"/>
    <property type="match status" value="1"/>
</dbReference>
<dbReference type="PANTHER" id="PTHR30580:SF1">
    <property type="entry name" value="COMF OPERON PROTEIN 1"/>
    <property type="match status" value="1"/>
</dbReference>
<reference evidence="6" key="1">
    <citation type="submission" date="2022-08" db="EMBL/GenBank/DDBJ databases">
        <title>The genomic sequence of strain Paenibacillus sp. SCIV0701.</title>
        <authorList>
            <person name="Zhao H."/>
        </authorList>
    </citation>
    <scope>NUCLEOTIDE SEQUENCE</scope>
    <source>
        <strain evidence="6">SCIV0701</strain>
    </source>
</reference>
<dbReference type="Proteomes" id="UP001141950">
    <property type="component" value="Unassembled WGS sequence"/>
</dbReference>
<evidence type="ECO:0000256" key="1">
    <source>
        <dbReference type="ARBA" id="ARBA00022741"/>
    </source>
</evidence>
<gene>
    <name evidence="6" type="ORF">NQZ67_22935</name>
</gene>
<organism evidence="6 7">
    <name type="scientific">Paenibacillus soyae</name>
    <dbReference type="NCBI Taxonomy" id="2969249"/>
    <lineage>
        <taxon>Bacteria</taxon>
        <taxon>Bacillati</taxon>
        <taxon>Bacillota</taxon>
        <taxon>Bacilli</taxon>
        <taxon>Bacillales</taxon>
        <taxon>Paenibacillaceae</taxon>
        <taxon>Paenibacillus</taxon>
    </lineage>
</organism>
<dbReference type="GO" id="GO:0005524">
    <property type="term" value="F:ATP binding"/>
    <property type="evidence" value="ECO:0007669"/>
    <property type="project" value="UniProtKB-KW"/>
</dbReference>
<dbReference type="EMBL" id="JANIPJ010000019">
    <property type="protein sequence ID" value="MCR2806742.1"/>
    <property type="molecule type" value="Genomic_DNA"/>
</dbReference>
<sequence>MRAYLYALRRNGKWEGRVTIAPEVDRAYWFGGSHAAQEHVEAAWFWKEQLPLGQACQIAEWWRMGERGGKYIRGSDRRGRAKKKAEKRAVSLLEQGASSDKVWVDGLIELECMIRLTGDDAATSAKRGRSWRLWFKRKKRRESGITEAELARLLACAELWRREPNGAARGGVDAAAAERAASLLSGRALLSGEARELLGAGGPGAAASWREAIQLAALLGRVRLRGAVAAVEGGRPDARRRLRCRRCGSGEARLRRSRCLACGRLCSYCEACLTMGRSRECELLVEGVYEPLAQQGLGGGRGAWPAAREAETAPVAGRLAHWGLSPAQLAATEEALHFIEGRAVQGRPKLRVSRQPTGERSDIRNFLLWAVTGAGKTEMVFPLVESVLRRGGRALIASPRRDVVLELDPRIRRAFPEAAVVTLYGGSEQRWERGDITLSTTHQLFRFHHAFDLVILDEIDAYPYHGDPLLKYAADKSCLPGAPRLLLSATPPIELQRAAKRGELAHARVPVRYHRHPLPVPILRRSPPVHAMLSSGKLPASLQKVIQASLDRGAQLFLFVQRIAQSEPFAALLRDKLRLPSALVAATSSQDPERSSKVAAFRTADIRVLVTTTILERGVTIPKSDVIIMDADGKLFDEASLVQMAGRAGRNAADPNGSVSFFAPERNQSQLRAVRHIRTMNRFARARGFLLESGKRGSRS</sequence>
<dbReference type="PANTHER" id="PTHR30580">
    <property type="entry name" value="PRIMOSOMAL PROTEIN N"/>
    <property type="match status" value="1"/>
</dbReference>
<proteinExistence type="predicted"/>
<dbReference type="GO" id="GO:0006302">
    <property type="term" value="P:double-strand break repair"/>
    <property type="evidence" value="ECO:0007669"/>
    <property type="project" value="TreeGrafter"/>
</dbReference>
<dbReference type="Gene3D" id="3.40.50.300">
    <property type="entry name" value="P-loop containing nucleotide triphosphate hydrolases"/>
    <property type="match status" value="2"/>
</dbReference>
<keyword evidence="2" id="KW-0067">ATP-binding</keyword>
<evidence type="ECO:0000259" key="4">
    <source>
        <dbReference type="PROSITE" id="PS51192"/>
    </source>
</evidence>
<dbReference type="SMART" id="SM00487">
    <property type="entry name" value="DEXDc"/>
    <property type="match status" value="1"/>
</dbReference>
<evidence type="ECO:0000256" key="2">
    <source>
        <dbReference type="ARBA" id="ARBA00022840"/>
    </source>
</evidence>
<dbReference type="InterPro" id="IPR001650">
    <property type="entry name" value="Helicase_C-like"/>
</dbReference>
<keyword evidence="6" id="KW-0347">Helicase</keyword>
<dbReference type="SMART" id="SM00490">
    <property type="entry name" value="HELICc"/>
    <property type="match status" value="1"/>
</dbReference>
<dbReference type="InterPro" id="IPR027417">
    <property type="entry name" value="P-loop_NTPase"/>
</dbReference>
<dbReference type="AlphaFoldDB" id="A0A9X2N0C4"/>
<dbReference type="GO" id="GO:0003677">
    <property type="term" value="F:DNA binding"/>
    <property type="evidence" value="ECO:0007669"/>
    <property type="project" value="UniProtKB-KW"/>
</dbReference>
<accession>A0A9X2N0C4</accession>
<protein>
    <submittedName>
        <fullName evidence="6">Helicase-related protein</fullName>
    </submittedName>
</protein>
<dbReference type="InterPro" id="IPR011545">
    <property type="entry name" value="DEAD/DEAH_box_helicase_dom"/>
</dbReference>
<dbReference type="RefSeq" id="WP_257450506.1">
    <property type="nucleotide sequence ID" value="NZ_JANIPJ010000019.1"/>
</dbReference>
<keyword evidence="1" id="KW-0547">Nucleotide-binding</keyword>